<accession>A0A139AGX8</accession>
<dbReference type="Gene3D" id="1.25.40.10">
    <property type="entry name" value="Tetratricopeptide repeat domain"/>
    <property type="match status" value="1"/>
</dbReference>
<dbReference type="Proteomes" id="UP000070544">
    <property type="component" value="Unassembled WGS sequence"/>
</dbReference>
<dbReference type="OrthoDB" id="2158504at2759"/>
<reference evidence="1 2" key="1">
    <citation type="journal article" date="2015" name="Genome Biol. Evol.">
        <title>Phylogenomic analyses indicate that early fungi evolved digesting cell walls of algal ancestors of land plants.</title>
        <authorList>
            <person name="Chang Y."/>
            <person name="Wang S."/>
            <person name="Sekimoto S."/>
            <person name="Aerts A.L."/>
            <person name="Choi C."/>
            <person name="Clum A."/>
            <person name="LaButti K.M."/>
            <person name="Lindquist E.A."/>
            <person name="Yee Ngan C."/>
            <person name="Ohm R.A."/>
            <person name="Salamov A.A."/>
            <person name="Grigoriev I.V."/>
            <person name="Spatafora J.W."/>
            <person name="Berbee M.L."/>
        </authorList>
    </citation>
    <scope>NUCLEOTIDE SEQUENCE [LARGE SCALE GENOMIC DNA]</scope>
    <source>
        <strain evidence="1 2">JEL478</strain>
    </source>
</reference>
<protein>
    <recommendedName>
        <fullName evidence="3">HCP-like protein</fullName>
    </recommendedName>
</protein>
<evidence type="ECO:0000313" key="1">
    <source>
        <dbReference type="EMBL" id="KXS15814.1"/>
    </source>
</evidence>
<dbReference type="AlphaFoldDB" id="A0A139AGX8"/>
<evidence type="ECO:0000313" key="2">
    <source>
        <dbReference type="Proteomes" id="UP000070544"/>
    </source>
</evidence>
<dbReference type="SUPFAM" id="SSF81901">
    <property type="entry name" value="HCP-like"/>
    <property type="match status" value="1"/>
</dbReference>
<sequence>MDLATRWYAEAGKRDHAAAQCALGDFYSHGVGLCSKDFERAIGMMGHVDAQARHGFTLMHRYGVRWNYEEEFCGLRRLPKMPSVADKTAKPS</sequence>
<dbReference type="InterPro" id="IPR011990">
    <property type="entry name" value="TPR-like_helical_dom_sf"/>
</dbReference>
<evidence type="ECO:0008006" key="3">
    <source>
        <dbReference type="Google" id="ProtNLM"/>
    </source>
</evidence>
<proteinExistence type="predicted"/>
<dbReference type="EMBL" id="KQ965759">
    <property type="protein sequence ID" value="KXS15814.1"/>
    <property type="molecule type" value="Genomic_DNA"/>
</dbReference>
<keyword evidence="2" id="KW-1185">Reference proteome</keyword>
<gene>
    <name evidence="1" type="ORF">M427DRAFT_56388</name>
</gene>
<organism evidence="1 2">
    <name type="scientific">Gonapodya prolifera (strain JEL478)</name>
    <name type="common">Monoblepharis prolifera</name>
    <dbReference type="NCBI Taxonomy" id="1344416"/>
    <lineage>
        <taxon>Eukaryota</taxon>
        <taxon>Fungi</taxon>
        <taxon>Fungi incertae sedis</taxon>
        <taxon>Chytridiomycota</taxon>
        <taxon>Chytridiomycota incertae sedis</taxon>
        <taxon>Monoblepharidomycetes</taxon>
        <taxon>Monoblepharidales</taxon>
        <taxon>Gonapodyaceae</taxon>
        <taxon>Gonapodya</taxon>
    </lineage>
</organism>
<name>A0A139AGX8_GONPJ</name>